<accession>Q0KII3</accession>
<evidence type="ECO:0000313" key="1">
    <source>
        <dbReference type="EMBL" id="ABI34402.1"/>
    </source>
</evidence>
<organism evidence="1">
    <name type="scientific">Solanum demissum</name>
    <name type="common">Wild potato</name>
    <dbReference type="NCBI Taxonomy" id="50514"/>
    <lineage>
        <taxon>Eukaryota</taxon>
        <taxon>Viridiplantae</taxon>
        <taxon>Streptophyta</taxon>
        <taxon>Embryophyta</taxon>
        <taxon>Tracheophyta</taxon>
        <taxon>Spermatophyta</taxon>
        <taxon>Magnoliopsida</taxon>
        <taxon>eudicotyledons</taxon>
        <taxon>Gunneridae</taxon>
        <taxon>Pentapetalae</taxon>
        <taxon>asterids</taxon>
        <taxon>lamiids</taxon>
        <taxon>Solanales</taxon>
        <taxon>Solanaceae</taxon>
        <taxon>Solanoideae</taxon>
        <taxon>Solaneae</taxon>
        <taxon>Solanum</taxon>
    </lineage>
</organism>
<gene>
    <name evidence="1" type="ORF">SDM1_58t00013</name>
</gene>
<reference evidence="1" key="2">
    <citation type="submission" date="2006-08" db="EMBL/GenBank/DDBJ databases">
        <authorList>
            <person name="Childs K."/>
        </authorList>
    </citation>
    <scope>NUCLEOTIDE SEQUENCE</scope>
</reference>
<dbReference type="EMBL" id="AC154033">
    <property type="protein sequence ID" value="ABI34402.1"/>
    <property type="molecule type" value="Genomic_DNA"/>
</dbReference>
<protein>
    <submittedName>
        <fullName evidence="1">Uncharacterized protein</fullName>
    </submittedName>
</protein>
<dbReference type="AlphaFoldDB" id="Q0KII3"/>
<sequence length="94" mass="10699">MNTWESYYNLVGTLERVKGSDLMNNNSARRVGKMDRLNAKVVGATIFKLDKRAILETIHKEVDNNNFRGKDLPHMEGKILEAIQGSKCKNRGSY</sequence>
<reference evidence="1" key="1">
    <citation type="submission" date="2004-12" db="EMBL/GenBank/DDBJ databases">
        <authorList>
            <person name="Buell R."/>
            <person name="Liu J."/>
            <person name="Childs K."/>
            <person name="Zaborsky J."/>
            <person name="Tallon L."/>
            <person name="Wirtz U."/>
            <person name="Wei F."/>
            <person name="Kuang H."/>
            <person name="Zhang P."/>
            <person name="Marano M."/>
            <person name="Baker B."/>
        </authorList>
    </citation>
    <scope>NUCLEOTIDE SEQUENCE</scope>
</reference>
<proteinExistence type="predicted"/>
<name>Q0KII3_SOLDE</name>